<keyword evidence="3" id="KW-0804">Transcription</keyword>
<dbReference type="Pfam" id="PF12833">
    <property type="entry name" value="HTH_18"/>
    <property type="match status" value="1"/>
</dbReference>
<dbReference type="PANTHER" id="PTHR46796:SF6">
    <property type="entry name" value="ARAC SUBFAMILY"/>
    <property type="match status" value="1"/>
</dbReference>
<dbReference type="Pfam" id="PF14525">
    <property type="entry name" value="AraC_binding_2"/>
    <property type="match status" value="1"/>
</dbReference>
<evidence type="ECO:0000259" key="4">
    <source>
        <dbReference type="PROSITE" id="PS01124"/>
    </source>
</evidence>
<dbReference type="GO" id="GO:0003700">
    <property type="term" value="F:DNA-binding transcription factor activity"/>
    <property type="evidence" value="ECO:0007669"/>
    <property type="project" value="InterPro"/>
</dbReference>
<dbReference type="Gene3D" id="1.10.10.60">
    <property type="entry name" value="Homeodomain-like"/>
    <property type="match status" value="1"/>
</dbReference>
<keyword evidence="6" id="KW-1185">Reference proteome</keyword>
<dbReference type="PANTHER" id="PTHR46796">
    <property type="entry name" value="HTH-TYPE TRANSCRIPTIONAL ACTIVATOR RHAS-RELATED"/>
    <property type="match status" value="1"/>
</dbReference>
<evidence type="ECO:0000313" key="5">
    <source>
        <dbReference type="EMBL" id="NML97120.1"/>
    </source>
</evidence>
<dbReference type="GO" id="GO:0043565">
    <property type="term" value="F:sequence-specific DNA binding"/>
    <property type="evidence" value="ECO:0007669"/>
    <property type="project" value="InterPro"/>
</dbReference>
<comment type="caution">
    <text evidence="5">The sequence shown here is derived from an EMBL/GenBank/DDBJ whole genome shotgun (WGS) entry which is preliminary data.</text>
</comment>
<feature type="domain" description="HTH araC/xylS-type" evidence="4">
    <location>
        <begin position="214"/>
        <end position="315"/>
    </location>
</feature>
<dbReference type="InterPro" id="IPR018060">
    <property type="entry name" value="HTH_AraC"/>
</dbReference>
<dbReference type="InterPro" id="IPR035418">
    <property type="entry name" value="AraC-bd_2"/>
</dbReference>
<evidence type="ECO:0000313" key="6">
    <source>
        <dbReference type="Proteomes" id="UP000544134"/>
    </source>
</evidence>
<protein>
    <submittedName>
        <fullName evidence="5">AraC family transcriptional regulator</fullName>
    </submittedName>
</protein>
<proteinExistence type="predicted"/>
<reference evidence="5 6" key="1">
    <citation type="submission" date="2020-04" db="EMBL/GenBank/DDBJ databases">
        <title>Paraburkholderia sp. RP-4-7 isolated from soil.</title>
        <authorList>
            <person name="Dahal R.H."/>
        </authorList>
    </citation>
    <scope>NUCLEOTIDE SEQUENCE [LARGE SCALE GENOMIC DNA]</scope>
    <source>
        <strain evidence="5 6">RP-4-7</strain>
    </source>
</reference>
<dbReference type="PROSITE" id="PS01124">
    <property type="entry name" value="HTH_ARAC_FAMILY_2"/>
    <property type="match status" value="1"/>
</dbReference>
<dbReference type="EMBL" id="JABBGJ010000004">
    <property type="protein sequence ID" value="NML97120.1"/>
    <property type="molecule type" value="Genomic_DNA"/>
</dbReference>
<dbReference type="RefSeq" id="WP_169484111.1">
    <property type="nucleotide sequence ID" value="NZ_JABBGJ010000004.1"/>
</dbReference>
<evidence type="ECO:0000256" key="2">
    <source>
        <dbReference type="ARBA" id="ARBA00023125"/>
    </source>
</evidence>
<gene>
    <name evidence="5" type="ORF">HHL24_03985</name>
</gene>
<sequence length="321" mass="35723">MRSTFDLDDLPLSERYEYWRDVSESLHVPVSVSCEETETFTAKWDGRPLGKLFVGSAFLSEAQRVSRTSYHIDRSAVDPVGIWMPLTGGIHLRQDGKEALIGPGQLAIVDPARPYEELTLRNCNFLWMLVPRKDVVARIGSTQKVTGLAHSVDQPHARLAIEFVRSLSTVWDEFSGPQSEQMAAHVLTLLTLAFNAYSDAPPLTSDTDSSELLLWIRLFIDERVADRSLSAETVAAALGVSTQEVRRLTAQAGPGFHDYVQARRLARCFRILSNPRFAAYSVHDISNLGGWPHIDCFRKAFAAAYGISPDDYRLPKGSTNA</sequence>
<dbReference type="Proteomes" id="UP000544134">
    <property type="component" value="Unassembled WGS sequence"/>
</dbReference>
<dbReference type="AlphaFoldDB" id="A0A848I6K0"/>
<dbReference type="InterPro" id="IPR050204">
    <property type="entry name" value="AraC_XylS_family_regulators"/>
</dbReference>
<dbReference type="SMART" id="SM00342">
    <property type="entry name" value="HTH_ARAC"/>
    <property type="match status" value="1"/>
</dbReference>
<evidence type="ECO:0000256" key="1">
    <source>
        <dbReference type="ARBA" id="ARBA00023015"/>
    </source>
</evidence>
<keyword evidence="1" id="KW-0805">Transcription regulation</keyword>
<accession>A0A848I6K0</accession>
<keyword evidence="2" id="KW-0238">DNA-binding</keyword>
<evidence type="ECO:0000256" key="3">
    <source>
        <dbReference type="ARBA" id="ARBA00023163"/>
    </source>
</evidence>
<name>A0A848I6K0_9BURK</name>
<organism evidence="5 6">
    <name type="scientific">Paraburkholderia polaris</name>
    <dbReference type="NCBI Taxonomy" id="2728848"/>
    <lineage>
        <taxon>Bacteria</taxon>
        <taxon>Pseudomonadati</taxon>
        <taxon>Pseudomonadota</taxon>
        <taxon>Betaproteobacteria</taxon>
        <taxon>Burkholderiales</taxon>
        <taxon>Burkholderiaceae</taxon>
        <taxon>Paraburkholderia</taxon>
    </lineage>
</organism>